<reference evidence="2 3" key="1">
    <citation type="submission" date="2020-08" db="EMBL/GenBank/DDBJ databases">
        <title>Genome sequencing of Purple Non-Sulfur Bacteria from various extreme environments.</title>
        <authorList>
            <person name="Mayer M."/>
        </authorList>
    </citation>
    <scope>NUCLEOTIDE SEQUENCE [LARGE SCALE GENOMIC DNA]</scope>
    <source>
        <strain evidence="2 3">JA135</strain>
    </source>
</reference>
<name>A0A7W6S1Q8_9PROT</name>
<comment type="caution">
    <text evidence="2">The sequence shown here is derived from an EMBL/GenBank/DDBJ whole genome shotgun (WGS) entry which is preliminary data.</text>
</comment>
<dbReference type="SUPFAM" id="SSF88697">
    <property type="entry name" value="PUA domain-like"/>
    <property type="match status" value="1"/>
</dbReference>
<dbReference type="AlphaFoldDB" id="A0A7W6S1Q8"/>
<dbReference type="EMBL" id="JACIGI010000018">
    <property type="protein sequence ID" value="MBB4286572.1"/>
    <property type="molecule type" value="Genomic_DNA"/>
</dbReference>
<organism evidence="2 3">
    <name type="scientific">Roseospira goensis</name>
    <dbReference type="NCBI Taxonomy" id="391922"/>
    <lineage>
        <taxon>Bacteria</taxon>
        <taxon>Pseudomonadati</taxon>
        <taxon>Pseudomonadota</taxon>
        <taxon>Alphaproteobacteria</taxon>
        <taxon>Rhodospirillales</taxon>
        <taxon>Rhodospirillaceae</taxon>
        <taxon>Roseospira</taxon>
    </lineage>
</organism>
<evidence type="ECO:0000313" key="3">
    <source>
        <dbReference type="Proteomes" id="UP000555728"/>
    </source>
</evidence>
<accession>A0A7W6S1Q8</accession>
<dbReference type="Proteomes" id="UP000555728">
    <property type="component" value="Unassembled WGS sequence"/>
</dbReference>
<dbReference type="Pfam" id="PF01878">
    <property type="entry name" value="EVE"/>
    <property type="match status" value="1"/>
</dbReference>
<dbReference type="InterPro" id="IPR052181">
    <property type="entry name" value="5hmC_binding"/>
</dbReference>
<dbReference type="CDD" id="cd21133">
    <property type="entry name" value="EVE"/>
    <property type="match status" value="1"/>
</dbReference>
<dbReference type="Gene3D" id="3.10.590.10">
    <property type="entry name" value="ph1033 like domains"/>
    <property type="match status" value="1"/>
</dbReference>
<dbReference type="InterPro" id="IPR047197">
    <property type="entry name" value="THYN1-like_EVE"/>
</dbReference>
<evidence type="ECO:0000259" key="1">
    <source>
        <dbReference type="Pfam" id="PF01878"/>
    </source>
</evidence>
<evidence type="ECO:0000313" key="2">
    <source>
        <dbReference type="EMBL" id="MBB4286572.1"/>
    </source>
</evidence>
<dbReference type="RefSeq" id="WP_184435533.1">
    <property type="nucleotide sequence ID" value="NZ_JACIGI010000018.1"/>
</dbReference>
<dbReference type="InterPro" id="IPR015947">
    <property type="entry name" value="PUA-like_sf"/>
</dbReference>
<feature type="domain" description="EVE" evidence="1">
    <location>
        <begin position="2"/>
        <end position="132"/>
    </location>
</feature>
<sequence>MAHWLMKSEPGAWSWDDQVTAGVESWDGVRNHQAANNMKAMRVGDTAFFYHSVNEKRIVGLVRVVKAYYPDPSDASGRFGMVDVEAVKPLPVPVTLAAIKADPRLADLPLIRQSRLSVMPIPDDAWAILCAMGGLNEETV</sequence>
<keyword evidence="3" id="KW-1185">Reference proteome</keyword>
<proteinExistence type="predicted"/>
<dbReference type="InterPro" id="IPR002740">
    <property type="entry name" value="EVE_domain"/>
</dbReference>
<dbReference type="PANTHER" id="PTHR14087">
    <property type="entry name" value="THYMOCYTE NUCLEAR PROTEIN 1"/>
    <property type="match status" value="1"/>
</dbReference>
<dbReference type="PANTHER" id="PTHR14087:SF8">
    <property type="entry name" value="OS03G0676100 PROTEIN"/>
    <property type="match status" value="1"/>
</dbReference>
<gene>
    <name evidence="2" type="ORF">GGD88_002306</name>
</gene>
<protein>
    <submittedName>
        <fullName evidence="2">Putative RNA-binding protein with PUA-like domain</fullName>
    </submittedName>
</protein>